<reference evidence="6 7" key="1">
    <citation type="submission" date="2019-03" db="EMBL/GenBank/DDBJ databases">
        <authorList>
            <person name="Gaulin E."/>
            <person name="Dumas B."/>
        </authorList>
    </citation>
    <scope>NUCLEOTIDE SEQUENCE [LARGE SCALE GENOMIC DNA]</scope>
    <source>
        <strain evidence="6">CBS 568.67</strain>
    </source>
</reference>
<evidence type="ECO:0000313" key="7">
    <source>
        <dbReference type="Proteomes" id="UP000332933"/>
    </source>
</evidence>
<evidence type="ECO:0000313" key="5">
    <source>
        <dbReference type="EMBL" id="KAF0688890.1"/>
    </source>
</evidence>
<dbReference type="SUPFAM" id="SSF52540">
    <property type="entry name" value="P-loop containing nucleoside triphosphate hydrolases"/>
    <property type="match status" value="1"/>
</dbReference>
<keyword evidence="7" id="KW-1185">Reference proteome</keyword>
<evidence type="ECO:0000313" key="6">
    <source>
        <dbReference type="EMBL" id="VFT96275.1"/>
    </source>
</evidence>
<name>A0A485LCZ6_9STRA</name>
<reference evidence="5" key="2">
    <citation type="submission" date="2019-06" db="EMBL/GenBank/DDBJ databases">
        <title>Genomics analysis of Aphanomyces spp. identifies a new class of oomycete effector associated with host adaptation.</title>
        <authorList>
            <person name="Gaulin E."/>
        </authorList>
    </citation>
    <scope>NUCLEOTIDE SEQUENCE</scope>
    <source>
        <strain evidence="5">CBS 578.67</strain>
    </source>
</reference>
<dbReference type="Proteomes" id="UP000332933">
    <property type="component" value="Unassembled WGS sequence"/>
</dbReference>
<dbReference type="SMART" id="SM00382">
    <property type="entry name" value="AAA"/>
    <property type="match status" value="1"/>
</dbReference>
<dbReference type="InterPro" id="IPR027417">
    <property type="entry name" value="P-loop_NTPase"/>
</dbReference>
<dbReference type="EMBL" id="VJMH01006599">
    <property type="protein sequence ID" value="KAF0688890.1"/>
    <property type="molecule type" value="Genomic_DNA"/>
</dbReference>
<dbReference type="GO" id="GO:0043657">
    <property type="term" value="C:host cell"/>
    <property type="evidence" value="ECO:0007669"/>
    <property type="project" value="UniProtKB-SubCell"/>
</dbReference>
<sequence>MPKLFCVVVGEGSAFSVKIDDADETVDDLKVKIKERKPQSITCDADRLELYRVDGLTQDEDEQFVYKGTTIDMTKCSLDFFGEDKAKLPRLALISERFKEADVNTRWKIHVLVVTPEGAVSAFSAVPTFVGARSQFITGVGTRLPYDNIDTTKPYLKRGKFLGSLIELVQLERIVLLASPAGSGKSSLLTLFYTEVQHEVDIIWIDCRYEPMTRQLQRKGIDLMNQELDQDVGKRFTVVFLDDAQSQYEDKDFWTGLIKYSPRWMSTNIRFVISATHLLAGGFASPVEFVLLKKLTREEFLLSDSEARQLLNFPITGLPDEMKSENVLQFLIGECGGLVGALRMAIDFLQYHFRKELRGIKPKESLVLQLCLSREFNLEMARCFGTGRLDPNMDAYDIKFVKRCFVEDYILAGNLANEEQKSHQWLEMAGILVTSPDNFICFSSPLAKRYIFEKIFPERNHENPTSLDELIEKVIGSMSAHTLSQSTVQGKFPKEAVFQHLFMAGLALHTKPTCAICPELSKRFPGGSNASGGDSIDGEIDFYLDGDLRWGIELLVCGRGIGEHLSRFDANGKYSSLDVKDYVVVDLLQHKTVASYNISKKPKRITVFFDDGDFTVAKCLFKLENDMRTIHLC</sequence>
<evidence type="ECO:0000256" key="1">
    <source>
        <dbReference type="ARBA" id="ARBA00004340"/>
    </source>
</evidence>
<dbReference type="OrthoDB" id="67991at2759"/>
<dbReference type="EMBL" id="CAADRA010006621">
    <property type="protein sequence ID" value="VFT96275.1"/>
    <property type="molecule type" value="Genomic_DNA"/>
</dbReference>
<dbReference type="InterPro" id="IPR045379">
    <property type="entry name" value="Crinkler_N"/>
</dbReference>
<evidence type="ECO:0000256" key="3">
    <source>
        <dbReference type="ARBA" id="ARBA00022525"/>
    </source>
</evidence>
<gene>
    <name evidence="6" type="primary">Aste57867_19572</name>
    <name evidence="5" type="ORF">As57867_019508</name>
    <name evidence="6" type="ORF">ASTE57867_19572</name>
</gene>
<organism evidence="6 7">
    <name type="scientific">Aphanomyces stellatus</name>
    <dbReference type="NCBI Taxonomy" id="120398"/>
    <lineage>
        <taxon>Eukaryota</taxon>
        <taxon>Sar</taxon>
        <taxon>Stramenopiles</taxon>
        <taxon>Oomycota</taxon>
        <taxon>Saprolegniomycetes</taxon>
        <taxon>Saprolegniales</taxon>
        <taxon>Verrucalvaceae</taxon>
        <taxon>Aphanomyces</taxon>
    </lineage>
</organism>
<proteinExistence type="predicted"/>
<dbReference type="GO" id="GO:0005576">
    <property type="term" value="C:extracellular region"/>
    <property type="evidence" value="ECO:0007669"/>
    <property type="project" value="UniProtKB-SubCell"/>
</dbReference>
<accession>A0A485LCZ6</accession>
<comment type="subcellular location">
    <subcellularLocation>
        <location evidence="1">Host cell</location>
    </subcellularLocation>
    <subcellularLocation>
        <location evidence="2">Secreted</location>
    </subcellularLocation>
</comment>
<evidence type="ECO:0000259" key="4">
    <source>
        <dbReference type="SMART" id="SM00382"/>
    </source>
</evidence>
<dbReference type="Pfam" id="PF20147">
    <property type="entry name" value="Crinkler"/>
    <property type="match status" value="1"/>
</dbReference>
<protein>
    <submittedName>
        <fullName evidence="6">Aste57867_19572 protein</fullName>
    </submittedName>
</protein>
<feature type="domain" description="AAA+ ATPase" evidence="4">
    <location>
        <begin position="171"/>
        <end position="297"/>
    </location>
</feature>
<dbReference type="AlphaFoldDB" id="A0A485LCZ6"/>
<evidence type="ECO:0000256" key="2">
    <source>
        <dbReference type="ARBA" id="ARBA00004613"/>
    </source>
</evidence>
<dbReference type="InterPro" id="IPR003593">
    <property type="entry name" value="AAA+_ATPase"/>
</dbReference>
<keyword evidence="3" id="KW-0964">Secreted</keyword>